<accession>A0A4Q7IQT6</accession>
<dbReference type="GO" id="GO:0006784">
    <property type="term" value="P:heme A biosynthetic process"/>
    <property type="evidence" value="ECO:0007669"/>
    <property type="project" value="InterPro"/>
</dbReference>
<organism evidence="13 14">
    <name type="scientific">Pseudoalteromonas phenolica</name>
    <dbReference type="NCBI Taxonomy" id="161398"/>
    <lineage>
        <taxon>Bacteria</taxon>
        <taxon>Pseudomonadati</taxon>
        <taxon>Pseudomonadota</taxon>
        <taxon>Gammaproteobacteria</taxon>
        <taxon>Alteromonadales</taxon>
        <taxon>Pseudoalteromonadaceae</taxon>
        <taxon>Pseudoalteromonas</taxon>
    </lineage>
</organism>
<keyword evidence="10" id="KW-1015">Disulfide bond</keyword>
<feature type="transmembrane region" description="Helical" evidence="12">
    <location>
        <begin position="304"/>
        <end position="324"/>
    </location>
</feature>
<evidence type="ECO:0000256" key="5">
    <source>
        <dbReference type="ARBA" id="ARBA00022989"/>
    </source>
</evidence>
<evidence type="ECO:0000256" key="1">
    <source>
        <dbReference type="ARBA" id="ARBA00004141"/>
    </source>
</evidence>
<feature type="transmembrane region" description="Helical" evidence="12">
    <location>
        <begin position="276"/>
        <end position="298"/>
    </location>
</feature>
<keyword evidence="8" id="KW-0350">Heme biosynthesis</keyword>
<proteinExistence type="predicted"/>
<evidence type="ECO:0000256" key="6">
    <source>
        <dbReference type="ARBA" id="ARBA00023002"/>
    </source>
</evidence>
<evidence type="ECO:0000313" key="13">
    <source>
        <dbReference type="EMBL" id="RZQ54684.1"/>
    </source>
</evidence>
<keyword evidence="3 12" id="KW-0812">Transmembrane</keyword>
<dbReference type="GO" id="GO:0046872">
    <property type="term" value="F:metal ion binding"/>
    <property type="evidence" value="ECO:0007669"/>
    <property type="project" value="UniProtKB-KW"/>
</dbReference>
<keyword evidence="4" id="KW-0479">Metal-binding</keyword>
<keyword evidence="7" id="KW-0408">Iron</keyword>
<comment type="subcellular location">
    <subcellularLocation>
        <location evidence="1">Membrane</location>
        <topology evidence="1">Multi-pass membrane protein</topology>
    </subcellularLocation>
</comment>
<evidence type="ECO:0000256" key="7">
    <source>
        <dbReference type="ARBA" id="ARBA00023004"/>
    </source>
</evidence>
<keyword evidence="6" id="KW-0560">Oxidoreductase</keyword>
<dbReference type="RefSeq" id="WP_130254210.1">
    <property type="nucleotide sequence ID" value="NZ_PPSX01000011.1"/>
</dbReference>
<evidence type="ECO:0000256" key="8">
    <source>
        <dbReference type="ARBA" id="ARBA00023133"/>
    </source>
</evidence>
<keyword evidence="2" id="KW-1003">Cell membrane</keyword>
<keyword evidence="9 12" id="KW-0472">Membrane</keyword>
<dbReference type="EMBL" id="PPSX01000011">
    <property type="protein sequence ID" value="RZQ54684.1"/>
    <property type="molecule type" value="Genomic_DNA"/>
</dbReference>
<feature type="transmembrane region" description="Helical" evidence="12">
    <location>
        <begin position="108"/>
        <end position="127"/>
    </location>
</feature>
<name>A0A4Q7IQT6_9GAMM</name>
<comment type="caution">
    <text evidence="13">The sequence shown here is derived from an EMBL/GenBank/DDBJ whole genome shotgun (WGS) entry which is preliminary data.</text>
</comment>
<keyword evidence="5 12" id="KW-1133">Transmembrane helix</keyword>
<dbReference type="Proteomes" id="UP000291338">
    <property type="component" value="Unassembled WGS sequence"/>
</dbReference>
<dbReference type="Pfam" id="PF02628">
    <property type="entry name" value="COX15-CtaA"/>
    <property type="match status" value="1"/>
</dbReference>
<dbReference type="GO" id="GO:0016020">
    <property type="term" value="C:membrane"/>
    <property type="evidence" value="ECO:0007669"/>
    <property type="project" value="UniProtKB-SubCell"/>
</dbReference>
<dbReference type="InterPro" id="IPR003780">
    <property type="entry name" value="COX15/CtaA_fam"/>
</dbReference>
<evidence type="ECO:0000256" key="11">
    <source>
        <dbReference type="ARBA" id="ARBA00023444"/>
    </source>
</evidence>
<evidence type="ECO:0000256" key="10">
    <source>
        <dbReference type="ARBA" id="ARBA00023157"/>
    </source>
</evidence>
<evidence type="ECO:0000256" key="2">
    <source>
        <dbReference type="ARBA" id="ARBA00022475"/>
    </source>
</evidence>
<evidence type="ECO:0000256" key="4">
    <source>
        <dbReference type="ARBA" id="ARBA00022723"/>
    </source>
</evidence>
<dbReference type="AlphaFoldDB" id="A0A4Q7IQT6"/>
<feature type="transmembrane region" description="Helical" evidence="12">
    <location>
        <begin position="247"/>
        <end position="264"/>
    </location>
</feature>
<evidence type="ECO:0000313" key="14">
    <source>
        <dbReference type="Proteomes" id="UP000291338"/>
    </source>
</evidence>
<comment type="pathway">
    <text evidence="11">Porphyrin-containing compound metabolism.</text>
</comment>
<reference evidence="13 14" key="1">
    <citation type="submission" date="2018-01" db="EMBL/GenBank/DDBJ databases">
        <title>Co-occurrence of chitin degradation, pigmentation and bioactivity in marine Pseudoalteromonas.</title>
        <authorList>
            <person name="Paulsen S."/>
            <person name="Gram L."/>
            <person name="Machado H."/>
        </authorList>
    </citation>
    <scope>NUCLEOTIDE SEQUENCE [LARGE SCALE GENOMIC DNA]</scope>
    <source>
        <strain evidence="13 14">S3898</strain>
    </source>
</reference>
<dbReference type="InterPro" id="IPR050450">
    <property type="entry name" value="COX15/CtaA_HemeA_synthase"/>
</dbReference>
<evidence type="ECO:0000256" key="3">
    <source>
        <dbReference type="ARBA" id="ARBA00022692"/>
    </source>
</evidence>
<dbReference type="PANTHER" id="PTHR35457:SF1">
    <property type="entry name" value="HEME A SYNTHASE"/>
    <property type="match status" value="1"/>
</dbReference>
<feature type="transmembrane region" description="Helical" evidence="12">
    <location>
        <begin position="133"/>
        <end position="157"/>
    </location>
</feature>
<evidence type="ECO:0000256" key="12">
    <source>
        <dbReference type="SAM" id="Phobius"/>
    </source>
</evidence>
<evidence type="ECO:0000256" key="9">
    <source>
        <dbReference type="ARBA" id="ARBA00023136"/>
    </source>
</evidence>
<feature type="transmembrane region" description="Helical" evidence="12">
    <location>
        <begin position="177"/>
        <end position="194"/>
    </location>
</feature>
<dbReference type="PANTHER" id="PTHR35457">
    <property type="entry name" value="HEME A SYNTHASE"/>
    <property type="match status" value="1"/>
</dbReference>
<sequence length="333" mass="37047">MSNNYKYLTIFSTVLALLVVALGAYTRLSNAGLGCPDWPGCYGFLTVPNTEDELLQATNAFPNSTVEPLKAWIEMIHRYFASSLGLLVIALLFFAFNKVNLAVPRKLTVSLFVLILFQGFLGMLTVTMNLQPFIVMGHLLGGFCILALLALHCFHLLTPKSLAIHKSSTFNGYMSEFSIAILVLQIALGGWVAANYAAPHCVGLPICENIHLFSTESLFHLPVGEENYEYGVLPFETRLSIHMVHRGWAVVTLLVLAVWAWKVYQASEEALLKNASVMLIVGLITQILLGAIIVQLQFPILITLFHNLMAAILLMTSLYIWFLLRYRVQPEVV</sequence>
<gene>
    <name evidence="13" type="ORF">C1E23_03380</name>
</gene>
<protein>
    <submittedName>
        <fullName evidence="13">Cytochrome B</fullName>
    </submittedName>
</protein>
<dbReference type="GO" id="GO:0016491">
    <property type="term" value="F:oxidoreductase activity"/>
    <property type="evidence" value="ECO:0007669"/>
    <property type="project" value="UniProtKB-KW"/>
</dbReference>
<feature type="transmembrane region" description="Helical" evidence="12">
    <location>
        <begin position="76"/>
        <end position="96"/>
    </location>
</feature>